<evidence type="ECO:0000313" key="6">
    <source>
        <dbReference type="RefSeq" id="XP_014481759.1"/>
    </source>
</evidence>
<dbReference type="Proteomes" id="UP000515204">
    <property type="component" value="Unplaced"/>
</dbReference>
<dbReference type="AlphaFoldDB" id="A0A6P3XV34"/>
<evidence type="ECO:0000313" key="4">
    <source>
        <dbReference type="Proteomes" id="UP000515204"/>
    </source>
</evidence>
<keyword evidence="4" id="KW-1185">Reference proteome</keyword>
<feature type="region of interest" description="Disordered" evidence="2">
    <location>
        <begin position="218"/>
        <end position="238"/>
    </location>
</feature>
<dbReference type="KEGG" id="dqu:106748074"/>
<organism evidence="4 5">
    <name type="scientific">Dinoponera quadriceps</name>
    <name type="common">South American ant</name>
    <dbReference type="NCBI Taxonomy" id="609295"/>
    <lineage>
        <taxon>Eukaryota</taxon>
        <taxon>Metazoa</taxon>
        <taxon>Ecdysozoa</taxon>
        <taxon>Arthropoda</taxon>
        <taxon>Hexapoda</taxon>
        <taxon>Insecta</taxon>
        <taxon>Pterygota</taxon>
        <taxon>Neoptera</taxon>
        <taxon>Endopterygota</taxon>
        <taxon>Hymenoptera</taxon>
        <taxon>Apocrita</taxon>
        <taxon>Aculeata</taxon>
        <taxon>Formicoidea</taxon>
        <taxon>Formicidae</taxon>
        <taxon>Ponerinae</taxon>
        <taxon>Ponerini</taxon>
        <taxon>Dinoponera</taxon>
    </lineage>
</organism>
<keyword evidence="3" id="KW-1133">Transmembrane helix</keyword>
<dbReference type="RefSeq" id="XP_014481758.1">
    <property type="nucleotide sequence ID" value="XM_014626272.1"/>
</dbReference>
<keyword evidence="3" id="KW-0812">Transmembrane</keyword>
<sequence>MLPSKNDVESAASKKSNSNVKCSLNMNVNISNKKKDDILEIKPWKIFKLCISLFFLVALIILLYINDKKYEMQRDTLNKNIVQLEHQFDKLDRNIKRTYDFISAMRSSLIHNISKVYRNYDNNNNKFNIYSNKALLPVWNQSTNHQNGVIETNSKTNVNSIMMSLMRSENNLIVDFNKTLHFQDNKKALLTSKTQNLRKTKDERTDIDDMLISEKVSRTKRLRRDNGRDKGSQQNKKRVHFRKRDPLVATFIGAIPKQRITNTAQIGPWMKSNRTDMQFSFTKFRLVEDNMSIEVAISGLFMISVQIFYNGESEESSYYVLLYSEGTSNAKRLVTCATVTSNITGEVTCYTSIVTYLQKGDRLSVQQKEEDSFRLIDLREGQSQIQLVMLAGIGRKTTKS</sequence>
<evidence type="ECO:0000256" key="3">
    <source>
        <dbReference type="SAM" id="Phobius"/>
    </source>
</evidence>
<dbReference type="InterPro" id="IPR008983">
    <property type="entry name" value="Tumour_necrosis_fac-like_dom"/>
</dbReference>
<dbReference type="OrthoDB" id="5947373at2759"/>
<gene>
    <name evidence="5 6" type="primary">LOC106748074</name>
</gene>
<keyword evidence="1" id="KW-0175">Coiled coil</keyword>
<evidence type="ECO:0000313" key="5">
    <source>
        <dbReference type="RefSeq" id="XP_014481758.1"/>
    </source>
</evidence>
<evidence type="ECO:0000256" key="2">
    <source>
        <dbReference type="SAM" id="MobiDB-lite"/>
    </source>
</evidence>
<reference evidence="5 6" key="1">
    <citation type="submission" date="2025-04" db="UniProtKB">
        <authorList>
            <consortium name="RefSeq"/>
        </authorList>
    </citation>
    <scope>IDENTIFICATION</scope>
</reference>
<keyword evidence="3" id="KW-0472">Membrane</keyword>
<feature type="coiled-coil region" evidence="1">
    <location>
        <begin position="67"/>
        <end position="94"/>
    </location>
</feature>
<dbReference type="RefSeq" id="XP_014481759.1">
    <property type="nucleotide sequence ID" value="XM_014626273.1"/>
</dbReference>
<dbReference type="SUPFAM" id="SSF49842">
    <property type="entry name" value="TNF-like"/>
    <property type="match status" value="1"/>
</dbReference>
<dbReference type="Gene3D" id="2.60.120.40">
    <property type="match status" value="1"/>
</dbReference>
<accession>A0A6P3XV34</accession>
<proteinExistence type="predicted"/>
<protein>
    <submittedName>
        <fullName evidence="5 6">Uncharacterized protein LOC106748074 isoform X1</fullName>
    </submittedName>
</protein>
<feature type="transmembrane region" description="Helical" evidence="3">
    <location>
        <begin position="46"/>
        <end position="65"/>
    </location>
</feature>
<name>A0A6P3XV34_DINQU</name>
<dbReference type="GeneID" id="106748074"/>
<evidence type="ECO:0000256" key="1">
    <source>
        <dbReference type="SAM" id="Coils"/>
    </source>
</evidence>